<dbReference type="InterPro" id="IPR036085">
    <property type="entry name" value="PAZ_dom_sf"/>
</dbReference>
<feature type="compositionally biased region" description="Low complexity" evidence="10">
    <location>
        <begin position="13"/>
        <end position="26"/>
    </location>
</feature>
<dbReference type="Pfam" id="PF02170">
    <property type="entry name" value="PAZ"/>
    <property type="match status" value="1"/>
</dbReference>
<dbReference type="GO" id="GO:0140965">
    <property type="term" value="P:secondary piRNA processing"/>
    <property type="evidence" value="ECO:0007669"/>
    <property type="project" value="UniProtKB-ARBA"/>
</dbReference>
<dbReference type="InterPro" id="IPR012337">
    <property type="entry name" value="RNaseH-like_sf"/>
</dbReference>
<keyword evidence="13" id="KW-0648">Protein biosynthesis</keyword>
<dbReference type="PROSITE" id="PS50822">
    <property type="entry name" value="PIWI"/>
    <property type="match status" value="1"/>
</dbReference>
<keyword evidence="13" id="KW-0396">Initiation factor</keyword>
<evidence type="ECO:0000256" key="5">
    <source>
        <dbReference type="ARBA" id="ARBA00022782"/>
    </source>
</evidence>
<dbReference type="Pfam" id="PF02171">
    <property type="entry name" value="Piwi"/>
    <property type="match status" value="1"/>
</dbReference>
<dbReference type="PROSITE" id="PS50821">
    <property type="entry name" value="PAZ"/>
    <property type="match status" value="1"/>
</dbReference>
<keyword evidence="6" id="KW-0694">RNA-binding</keyword>
<evidence type="ECO:0000259" key="11">
    <source>
        <dbReference type="PROSITE" id="PS50821"/>
    </source>
</evidence>
<evidence type="ECO:0000256" key="7">
    <source>
        <dbReference type="ARBA" id="ARBA00022943"/>
    </source>
</evidence>
<accession>U5ER25</accession>
<dbReference type="Gene3D" id="2.170.260.10">
    <property type="entry name" value="paz domain"/>
    <property type="match status" value="1"/>
</dbReference>
<evidence type="ECO:0000256" key="9">
    <source>
        <dbReference type="ARBA" id="ARBA00038291"/>
    </source>
</evidence>
<sequence>TGRGKLIKELLERSSSSSEGGTSSGKQDFTDSGIKTQTPETTPPETRKILGRGELKDLISSKSSDISPPISDNLSFASKLTGRGRAALIAQMCAQSAGADSASSVSASSGIVTSGRGSRLLEILKQQQTPDEQVPTASNVESALIKKTEELNISTESTDSEPIVKKGTKGISVNIATNYIRLNFDPDKGIFEYEVRFNPPVDAMRYRYQYLNQHKGIIGSTKTFDGVVLYLPIKLPQKDTILISKTHDNTDVEVKIIYKRQKKMADWCHFYNVLFKRIMKILEYVDFGRKLYDPRAPKLIPQHRLEIWPGYVTAVDEYEGGVMLMLDVQHRVLCQTTVLEHISLLARHSADYKNLATKALLGAVILTRYNNKTYRIDDILFDKNPMSTFEQNGQEITFVDYYKKQYNITIKDLKQPLLLNRIERRVSGQDQKAVFTFCLIPEICFFTGLTDEMRSDKKLTRDIASHTRVTPNQRIASMRQFCRNVNTNEEARQVLQNWGLSLDMEPLIMTARQLNEEKITFGRNKVVDTGRKGDFTKDLTNSQVLEAVDINNWLIVHTENTRRQVKSFLDCVDRNAKPMGIFIQKPDVICLRSDRNDDYVNALRKNIRQDTQIVVVFCPTSRDDRYAAIKKICCCELPIPSQVINGRTLDNDVKNRAIVQKIILQMNCKLGGTLWSINIPFQNVMIAGIDTYHDPKQKSSSVSAFVASLNGSYTRWYSRASIQSKKEEFVNGLCASLELSLRAYKKHNNTLPERIIIFRDGVGDGQLNMCKEYEIPQLKDACKRLEENYKPEFTVIVVQKRINTRIFKRDRGDDYSNPLPGTVLDNTVTRKKQYDYFLVPQNVNQGTVTPTHYIVVHDTVGFAPDILQRLSYKLCYMYYNWPGSVRVPACCQYAHKMAYLIGQSVKRNPADVLNDKLFYL</sequence>
<feature type="domain" description="PAZ" evidence="11">
    <location>
        <begin position="337"/>
        <end position="448"/>
    </location>
</feature>
<dbReference type="GO" id="GO:0003723">
    <property type="term" value="F:RNA binding"/>
    <property type="evidence" value="ECO:0007669"/>
    <property type="project" value="UniProtKB-KW"/>
</dbReference>
<dbReference type="SMART" id="SM00949">
    <property type="entry name" value="PAZ"/>
    <property type="match status" value="1"/>
</dbReference>
<dbReference type="SMART" id="SM00950">
    <property type="entry name" value="Piwi"/>
    <property type="match status" value="1"/>
</dbReference>
<keyword evidence="8" id="KW-0943">RNA-mediated gene silencing</keyword>
<keyword evidence="3" id="KW-0217">Developmental protein</keyword>
<evidence type="ECO:0000259" key="12">
    <source>
        <dbReference type="PROSITE" id="PS50822"/>
    </source>
</evidence>
<dbReference type="Gene3D" id="3.30.420.10">
    <property type="entry name" value="Ribonuclease H-like superfamily/Ribonuclease H"/>
    <property type="match status" value="1"/>
</dbReference>
<feature type="compositionally biased region" description="Basic and acidic residues" evidence="10">
    <location>
        <begin position="1"/>
        <end position="12"/>
    </location>
</feature>
<dbReference type="FunFam" id="2.170.260.10:FF:000003">
    <property type="entry name" value="Piwi-like RNA-mediated gene silencing 2"/>
    <property type="match status" value="1"/>
</dbReference>
<comment type="similarity">
    <text evidence="9">Belongs to the argonaute family. Piwi subfamily.</text>
</comment>
<dbReference type="GO" id="GO:0003743">
    <property type="term" value="F:translation initiation factor activity"/>
    <property type="evidence" value="ECO:0007669"/>
    <property type="project" value="UniProtKB-KW"/>
</dbReference>
<evidence type="ECO:0000256" key="1">
    <source>
        <dbReference type="ARBA" id="ARBA00004331"/>
    </source>
</evidence>
<comment type="subcellular location">
    <subcellularLocation>
        <location evidence="1">Cytoplasm</location>
        <location evidence="1">Cytoplasmic ribonucleoprotein granule</location>
    </subcellularLocation>
    <subcellularLocation>
        <location evidence="2">Cytoplasm</location>
        <location evidence="2">Perinuclear region</location>
    </subcellularLocation>
</comment>
<dbReference type="GO" id="GO:0048477">
    <property type="term" value="P:oogenesis"/>
    <property type="evidence" value="ECO:0007669"/>
    <property type="project" value="UniProtKB-KW"/>
</dbReference>
<dbReference type="SUPFAM" id="SSF101690">
    <property type="entry name" value="PAZ domain"/>
    <property type="match status" value="1"/>
</dbReference>
<keyword evidence="5" id="KW-0221">Differentiation</keyword>
<dbReference type="InterPro" id="IPR003165">
    <property type="entry name" value="Piwi"/>
</dbReference>
<feature type="region of interest" description="Disordered" evidence="10">
    <location>
        <begin position="1"/>
        <end position="51"/>
    </location>
</feature>
<dbReference type="Pfam" id="PF23278">
    <property type="entry name" value="Piwi_N"/>
    <property type="match status" value="1"/>
</dbReference>
<protein>
    <submittedName>
        <fullName evidence="13">Putative translation initiation factor 2c eif-2c</fullName>
    </submittedName>
</protein>
<dbReference type="EMBL" id="GANO01003001">
    <property type="protein sequence ID" value="JAB56870.1"/>
    <property type="molecule type" value="mRNA"/>
</dbReference>
<feature type="non-terminal residue" evidence="13">
    <location>
        <position position="1"/>
    </location>
</feature>
<dbReference type="GO" id="GO:0043186">
    <property type="term" value="C:P granule"/>
    <property type="evidence" value="ECO:0007669"/>
    <property type="project" value="UniProtKB-ARBA"/>
</dbReference>
<dbReference type="AlphaFoldDB" id="U5ER25"/>
<evidence type="ECO:0000313" key="13">
    <source>
        <dbReference type="EMBL" id="JAB56870.1"/>
    </source>
</evidence>
<reference evidence="13" key="1">
    <citation type="journal article" date="2014" name="Insect Biochem. Mol. Biol.">
        <title>An insight into the sialome of the frog biting fly, Corethrella appendiculata.</title>
        <authorList>
            <person name="Ribeiro J.M.C."/>
            <person name="Chagas A.C."/>
            <person name="Pham V.M."/>
            <person name="Lounibos L.P."/>
            <person name="Calvo E."/>
        </authorList>
    </citation>
    <scope>NUCLEOTIDE SEQUENCE</scope>
    <source>
        <tissue evidence="13">Salivary glands</tissue>
    </source>
</reference>
<dbReference type="InterPro" id="IPR003100">
    <property type="entry name" value="PAZ_dom"/>
</dbReference>
<organism evidence="13">
    <name type="scientific">Corethrella appendiculata</name>
    <dbReference type="NCBI Taxonomy" id="1370023"/>
    <lineage>
        <taxon>Eukaryota</taxon>
        <taxon>Metazoa</taxon>
        <taxon>Ecdysozoa</taxon>
        <taxon>Arthropoda</taxon>
        <taxon>Hexapoda</taxon>
        <taxon>Insecta</taxon>
        <taxon>Pterygota</taxon>
        <taxon>Neoptera</taxon>
        <taxon>Endopterygota</taxon>
        <taxon>Diptera</taxon>
        <taxon>Nematocera</taxon>
        <taxon>Culicoidea</taxon>
        <taxon>Chaoboridae</taxon>
        <taxon>Corethrella</taxon>
    </lineage>
</organism>
<evidence type="ECO:0000256" key="6">
    <source>
        <dbReference type="ARBA" id="ARBA00022884"/>
    </source>
</evidence>
<dbReference type="InterPro" id="IPR036397">
    <property type="entry name" value="RNaseH_sf"/>
</dbReference>
<dbReference type="CDD" id="cd02845">
    <property type="entry name" value="PAZ_piwi_like"/>
    <property type="match status" value="1"/>
</dbReference>
<name>U5ER25_9DIPT</name>
<evidence type="ECO:0000256" key="4">
    <source>
        <dbReference type="ARBA" id="ARBA00022490"/>
    </source>
</evidence>
<dbReference type="PANTHER" id="PTHR22891">
    <property type="entry name" value="EUKARYOTIC TRANSLATION INITIATION FACTOR 2C"/>
    <property type="match status" value="1"/>
</dbReference>
<dbReference type="GO" id="GO:0016891">
    <property type="term" value="F:RNA endonuclease activity producing 5'-phosphomonoesters, hydrolytic mechanism"/>
    <property type="evidence" value="ECO:0007669"/>
    <property type="project" value="UniProtKB-ARBA"/>
</dbReference>
<dbReference type="CDD" id="cd04658">
    <property type="entry name" value="Piwi_piwi-like_Euk"/>
    <property type="match status" value="1"/>
</dbReference>
<dbReference type="GO" id="GO:0141009">
    <property type="term" value="P:transposable element silencing by piRNA-mediated mRNA destabilization"/>
    <property type="evidence" value="ECO:0007669"/>
    <property type="project" value="UniProtKB-ARBA"/>
</dbReference>
<evidence type="ECO:0000256" key="2">
    <source>
        <dbReference type="ARBA" id="ARBA00004556"/>
    </source>
</evidence>
<keyword evidence="7" id="KW-0896">Oogenesis</keyword>
<dbReference type="SUPFAM" id="SSF53098">
    <property type="entry name" value="Ribonuclease H-like"/>
    <property type="match status" value="1"/>
</dbReference>
<evidence type="ECO:0000256" key="8">
    <source>
        <dbReference type="ARBA" id="ARBA00023158"/>
    </source>
</evidence>
<evidence type="ECO:0000256" key="10">
    <source>
        <dbReference type="SAM" id="MobiDB-lite"/>
    </source>
</evidence>
<keyword evidence="4" id="KW-0963">Cytoplasm</keyword>
<dbReference type="Gene3D" id="3.40.50.2300">
    <property type="match status" value="1"/>
</dbReference>
<dbReference type="GO" id="GO:0048471">
    <property type="term" value="C:perinuclear region of cytoplasm"/>
    <property type="evidence" value="ECO:0007669"/>
    <property type="project" value="UniProtKB-SubCell"/>
</dbReference>
<dbReference type="FunFam" id="3.30.420.10:FF:000014">
    <property type="entry name" value="Piwi-like RNA-mediated gene silencing 1"/>
    <property type="match status" value="1"/>
</dbReference>
<evidence type="ECO:0000256" key="3">
    <source>
        <dbReference type="ARBA" id="ARBA00022473"/>
    </source>
</evidence>
<proteinExistence type="evidence at transcript level"/>
<feature type="domain" description="Piwi" evidence="12">
    <location>
        <begin position="613"/>
        <end position="906"/>
    </location>
</feature>